<dbReference type="NCBIfam" id="TIGR00616">
    <property type="entry name" value="rect"/>
    <property type="match status" value="1"/>
</dbReference>
<dbReference type="AlphaFoldDB" id="A0A1H2SG32"/>
<dbReference type="Pfam" id="PF03837">
    <property type="entry name" value="RecT"/>
    <property type="match status" value="1"/>
</dbReference>
<dbReference type="OrthoDB" id="1045432at2"/>
<dbReference type="RefSeq" id="WP_093750432.1">
    <property type="nucleotide sequence ID" value="NZ_BSYN01000002.1"/>
</dbReference>
<dbReference type="InterPro" id="IPR018330">
    <property type="entry name" value="RecT_fam"/>
</dbReference>
<gene>
    <name evidence="1" type="ORF">SAMN05660923_00435</name>
    <name evidence="2" type="ORF">SAMN05660923_02879</name>
</gene>
<evidence type="ECO:0000313" key="2">
    <source>
        <dbReference type="EMBL" id="SDX75661.1"/>
    </source>
</evidence>
<evidence type="ECO:0000313" key="3">
    <source>
        <dbReference type="Proteomes" id="UP000198828"/>
    </source>
</evidence>
<organism evidence="1 3">
    <name type="scientific">Tepidimicrobium xylanilyticum</name>
    <dbReference type="NCBI Taxonomy" id="1123352"/>
    <lineage>
        <taxon>Bacteria</taxon>
        <taxon>Bacillati</taxon>
        <taxon>Bacillota</taxon>
        <taxon>Tissierellia</taxon>
        <taxon>Tissierellales</taxon>
        <taxon>Tepidimicrobiaceae</taxon>
        <taxon>Tepidimicrobium</taxon>
    </lineage>
</organism>
<dbReference type="GO" id="GO:0003677">
    <property type="term" value="F:DNA binding"/>
    <property type="evidence" value="ECO:0007669"/>
    <property type="project" value="InterPro"/>
</dbReference>
<protein>
    <submittedName>
        <fullName evidence="1">Recombination protein RecT</fullName>
    </submittedName>
</protein>
<sequence length="287" mass="33129">MTNKPVVNKTNKLTQNYTVKSLLNTESYQKRFKEVLGNRAPQFMSSIISAVNSNAALNECEPNTVIQSALKAAILDLPIEDNFGFAYLVPYHNSKKGYKECQFQLGYKGYIQLALRTGMYKNINVIDIREGELKNWNPLTEELEIEFIEDEKEREEKEIIGYAGYFALLNGFEKKVYWSVESLLGHAKKYSVQYAKYGTGNWKDNFNEMCKKTVIKNMINKWGILSVEMQKPNQQLLEAIKADQAVIRNENEYDYVDNDPDVIEVLPENGDEYEEDKSLFEGTPFEE</sequence>
<dbReference type="EMBL" id="FNNG01000018">
    <property type="protein sequence ID" value="SDX75661.1"/>
    <property type="molecule type" value="Genomic_DNA"/>
</dbReference>
<reference evidence="1 3" key="1">
    <citation type="submission" date="2016-10" db="EMBL/GenBank/DDBJ databases">
        <authorList>
            <person name="de Groot N.N."/>
        </authorList>
    </citation>
    <scope>NUCLEOTIDE SEQUENCE [LARGE SCALE GENOMIC DNA]</scope>
    <source>
        <strain evidence="1 3">DSM 23310</strain>
    </source>
</reference>
<dbReference type="EMBL" id="FNNG01000002">
    <property type="protein sequence ID" value="SDW30094.1"/>
    <property type="molecule type" value="Genomic_DNA"/>
</dbReference>
<keyword evidence="3" id="KW-1185">Reference proteome</keyword>
<dbReference type="GO" id="GO:0006259">
    <property type="term" value="P:DNA metabolic process"/>
    <property type="evidence" value="ECO:0007669"/>
    <property type="project" value="InterPro"/>
</dbReference>
<dbReference type="InterPro" id="IPR004590">
    <property type="entry name" value="ssDNA_annealing_RecT"/>
</dbReference>
<evidence type="ECO:0000313" key="1">
    <source>
        <dbReference type="EMBL" id="SDW30094.1"/>
    </source>
</evidence>
<proteinExistence type="predicted"/>
<dbReference type="Proteomes" id="UP000198828">
    <property type="component" value="Unassembled WGS sequence"/>
</dbReference>
<name>A0A1H2SG32_9FIRM</name>
<accession>A0A1H2SG32</accession>